<comment type="caution">
    <text evidence="3">The sequence shown here is derived from an EMBL/GenBank/DDBJ whole genome shotgun (WGS) entry which is preliminary data.</text>
</comment>
<reference evidence="3 4" key="1">
    <citation type="submission" date="2014-01" db="EMBL/GenBank/DDBJ databases">
        <title>Sulfitobacter sp. H3 (MCCC 1A00686) Genome Sequencing.</title>
        <authorList>
            <person name="Lai Q."/>
            <person name="Hong Z."/>
        </authorList>
    </citation>
    <scope>NUCLEOTIDE SEQUENCE [LARGE SCALE GENOMIC DNA]</scope>
    <source>
        <strain evidence="3 4">H3</strain>
    </source>
</reference>
<evidence type="ECO:0000313" key="3">
    <source>
        <dbReference type="EMBL" id="KEJ95559.1"/>
    </source>
</evidence>
<sequence>MSFDHLGIVCADLAEGRAFLGDTIGISGWTAPTMDPIQKVHVQFAKDACGMIYELIAPSAPESPISQALKSGKNILNHLAYITPDLAAAAAHLEAQGCIAVSVPAPAVAFEGAHIQFFYAPLGFLIELIEQETTTLVFS</sequence>
<dbReference type="GO" id="GO:0046872">
    <property type="term" value="F:metal ion binding"/>
    <property type="evidence" value="ECO:0007669"/>
    <property type="project" value="UniProtKB-KW"/>
</dbReference>
<dbReference type="AlphaFoldDB" id="A0A073J0T1"/>
<dbReference type="GO" id="GO:0046491">
    <property type="term" value="P:L-methylmalonyl-CoA metabolic process"/>
    <property type="evidence" value="ECO:0007669"/>
    <property type="project" value="TreeGrafter"/>
</dbReference>
<gene>
    <name evidence="3" type="ORF">SUH3_21480</name>
</gene>
<protein>
    <recommendedName>
        <fullName evidence="2">VOC domain-containing protein</fullName>
    </recommendedName>
</protein>
<keyword evidence="4" id="KW-1185">Reference proteome</keyword>
<dbReference type="GO" id="GO:0004493">
    <property type="term" value="F:methylmalonyl-CoA epimerase activity"/>
    <property type="evidence" value="ECO:0007669"/>
    <property type="project" value="TreeGrafter"/>
</dbReference>
<feature type="domain" description="VOC" evidence="2">
    <location>
        <begin position="2"/>
        <end position="131"/>
    </location>
</feature>
<dbReference type="InterPro" id="IPR037523">
    <property type="entry name" value="VOC_core"/>
</dbReference>
<dbReference type="PROSITE" id="PS51819">
    <property type="entry name" value="VOC"/>
    <property type="match status" value="1"/>
</dbReference>
<dbReference type="InterPro" id="IPR029068">
    <property type="entry name" value="Glyas_Bleomycin-R_OHBP_Dase"/>
</dbReference>
<dbReference type="Proteomes" id="UP000027746">
    <property type="component" value="Unassembled WGS sequence"/>
</dbReference>
<evidence type="ECO:0000313" key="4">
    <source>
        <dbReference type="Proteomes" id="UP000027746"/>
    </source>
</evidence>
<keyword evidence="1" id="KW-0479">Metal-binding</keyword>
<organism evidence="3 4">
    <name type="scientific">Pseudosulfitobacter pseudonitzschiae</name>
    <dbReference type="NCBI Taxonomy" id="1402135"/>
    <lineage>
        <taxon>Bacteria</taxon>
        <taxon>Pseudomonadati</taxon>
        <taxon>Pseudomonadota</taxon>
        <taxon>Alphaproteobacteria</taxon>
        <taxon>Rhodobacterales</taxon>
        <taxon>Roseobacteraceae</taxon>
        <taxon>Pseudosulfitobacter</taxon>
    </lineage>
</organism>
<proteinExistence type="predicted"/>
<dbReference type="PANTHER" id="PTHR43048">
    <property type="entry name" value="METHYLMALONYL-COA EPIMERASE"/>
    <property type="match status" value="1"/>
</dbReference>
<name>A0A073J0T1_9RHOB</name>
<evidence type="ECO:0000259" key="2">
    <source>
        <dbReference type="PROSITE" id="PS51819"/>
    </source>
</evidence>
<evidence type="ECO:0000256" key="1">
    <source>
        <dbReference type="ARBA" id="ARBA00022723"/>
    </source>
</evidence>
<dbReference type="EMBL" id="JAMD01000006">
    <property type="protein sequence ID" value="KEJ95559.1"/>
    <property type="molecule type" value="Genomic_DNA"/>
</dbReference>
<dbReference type="PANTHER" id="PTHR43048:SF3">
    <property type="entry name" value="METHYLMALONYL-COA EPIMERASE, MITOCHONDRIAL"/>
    <property type="match status" value="1"/>
</dbReference>
<accession>A0A073J0T1</accession>
<dbReference type="InterPro" id="IPR051785">
    <property type="entry name" value="MMCE/EMCE_epimerase"/>
</dbReference>
<dbReference type="SUPFAM" id="SSF54593">
    <property type="entry name" value="Glyoxalase/Bleomycin resistance protein/Dihydroxybiphenyl dioxygenase"/>
    <property type="match status" value="1"/>
</dbReference>
<dbReference type="Pfam" id="PF13669">
    <property type="entry name" value="Glyoxalase_4"/>
    <property type="match status" value="1"/>
</dbReference>
<dbReference type="Gene3D" id="3.10.180.10">
    <property type="entry name" value="2,3-Dihydroxybiphenyl 1,2-Dioxygenase, domain 1"/>
    <property type="match status" value="1"/>
</dbReference>